<dbReference type="Gene3D" id="1.10.260.40">
    <property type="entry name" value="lambda repressor-like DNA-binding domains"/>
    <property type="match status" value="1"/>
</dbReference>
<dbReference type="SMART" id="SM00091">
    <property type="entry name" value="PAS"/>
    <property type="match status" value="1"/>
</dbReference>
<evidence type="ECO:0000256" key="6">
    <source>
        <dbReference type="ARBA" id="ARBA00022777"/>
    </source>
</evidence>
<dbReference type="EMBL" id="JBBLXS010000025">
    <property type="protein sequence ID" value="MEK0183914.1"/>
    <property type="molecule type" value="Genomic_DNA"/>
</dbReference>
<name>A0ABU8YHT7_9CYAN</name>
<feature type="domain" description="PAS" evidence="11">
    <location>
        <begin position="175"/>
        <end position="238"/>
    </location>
</feature>
<dbReference type="PANTHER" id="PTHR43065:SF10">
    <property type="entry name" value="PEROXIDE STRESS-ACTIVATED HISTIDINE KINASE MAK3"/>
    <property type="match status" value="1"/>
</dbReference>
<dbReference type="PROSITE" id="PS50112">
    <property type="entry name" value="PAS"/>
    <property type="match status" value="1"/>
</dbReference>
<reference evidence="14 15" key="1">
    <citation type="journal article" date="2020" name="Harmful Algae">
        <title>Molecular and morphological characterization of a novel dihydroanatoxin-a producing Microcoleus species (cyanobacteria) from the Russian River, California, USA.</title>
        <authorList>
            <person name="Conklin K.Y."/>
            <person name="Stancheva R."/>
            <person name="Otten T.G."/>
            <person name="Fadness R."/>
            <person name="Boyer G.L."/>
            <person name="Read B."/>
            <person name="Zhang X."/>
            <person name="Sheath R.G."/>
        </authorList>
    </citation>
    <scope>NUCLEOTIDE SEQUENCE [LARGE SCALE GENOMIC DNA]</scope>
    <source>
        <strain evidence="14 15">PTRS2</strain>
    </source>
</reference>
<dbReference type="InterPro" id="IPR000014">
    <property type="entry name" value="PAS"/>
</dbReference>
<keyword evidence="5" id="KW-0547">Nucleotide-binding</keyword>
<feature type="domain" description="Histidine kinase" evidence="10">
    <location>
        <begin position="350"/>
        <end position="606"/>
    </location>
</feature>
<evidence type="ECO:0000256" key="3">
    <source>
        <dbReference type="ARBA" id="ARBA00022553"/>
    </source>
</evidence>
<dbReference type="PANTHER" id="PTHR43065">
    <property type="entry name" value="SENSOR HISTIDINE KINASE"/>
    <property type="match status" value="1"/>
</dbReference>
<keyword evidence="15" id="KW-1185">Reference proteome</keyword>
<dbReference type="RefSeq" id="WP_340522492.1">
    <property type="nucleotide sequence ID" value="NZ_JBBLXS010000025.1"/>
</dbReference>
<dbReference type="Pfam" id="PF13426">
    <property type="entry name" value="PAS_9"/>
    <property type="match status" value="1"/>
</dbReference>
<dbReference type="SUPFAM" id="SSF47413">
    <property type="entry name" value="lambda repressor-like DNA-binding domains"/>
    <property type="match status" value="1"/>
</dbReference>
<dbReference type="GO" id="GO:0005524">
    <property type="term" value="F:ATP binding"/>
    <property type="evidence" value="ECO:0007669"/>
    <property type="project" value="UniProtKB-KW"/>
</dbReference>
<evidence type="ECO:0000256" key="2">
    <source>
        <dbReference type="ARBA" id="ARBA00012438"/>
    </source>
</evidence>
<dbReference type="Gene3D" id="3.30.450.20">
    <property type="entry name" value="PAS domain"/>
    <property type="match status" value="1"/>
</dbReference>
<feature type="coiled-coil region" evidence="9">
    <location>
        <begin position="307"/>
        <end position="341"/>
    </location>
</feature>
<dbReference type="InterPro" id="IPR005467">
    <property type="entry name" value="His_kinase_dom"/>
</dbReference>
<evidence type="ECO:0000259" key="13">
    <source>
        <dbReference type="PROSITE" id="PS50943"/>
    </source>
</evidence>
<feature type="domain" description="HTH cro/C1-type" evidence="13">
    <location>
        <begin position="86"/>
        <end position="143"/>
    </location>
</feature>
<keyword evidence="4" id="KW-0808">Transferase</keyword>
<keyword evidence="6" id="KW-0418">Kinase</keyword>
<dbReference type="InterPro" id="IPR003661">
    <property type="entry name" value="HisK_dim/P_dom"/>
</dbReference>
<dbReference type="InterPro" id="IPR010982">
    <property type="entry name" value="Lambda_DNA-bd_dom_sf"/>
</dbReference>
<comment type="caution">
    <text evidence="14">The sequence shown here is derived from an EMBL/GenBank/DDBJ whole genome shotgun (WGS) entry which is preliminary data.</text>
</comment>
<evidence type="ECO:0000256" key="8">
    <source>
        <dbReference type="ARBA" id="ARBA00023012"/>
    </source>
</evidence>
<keyword evidence="7 14" id="KW-0067">ATP-binding</keyword>
<dbReference type="PRINTS" id="PR00344">
    <property type="entry name" value="BCTRLSENSOR"/>
</dbReference>
<evidence type="ECO:0000259" key="11">
    <source>
        <dbReference type="PROSITE" id="PS50112"/>
    </source>
</evidence>
<organism evidence="14 15">
    <name type="scientific">Microcoleus anatoxicus PTRS2</name>
    <dbReference type="NCBI Taxonomy" id="2705321"/>
    <lineage>
        <taxon>Bacteria</taxon>
        <taxon>Bacillati</taxon>
        <taxon>Cyanobacteriota</taxon>
        <taxon>Cyanophyceae</taxon>
        <taxon>Oscillatoriophycideae</taxon>
        <taxon>Oscillatoriales</taxon>
        <taxon>Microcoleaceae</taxon>
        <taxon>Microcoleus</taxon>
        <taxon>Microcoleus anatoxicus</taxon>
    </lineage>
</organism>
<gene>
    <name evidence="14" type="ORF">WMG39_03520</name>
</gene>
<dbReference type="InterPro" id="IPR003594">
    <property type="entry name" value="HATPase_dom"/>
</dbReference>
<dbReference type="InterPro" id="IPR035965">
    <property type="entry name" value="PAS-like_dom_sf"/>
</dbReference>
<evidence type="ECO:0000256" key="7">
    <source>
        <dbReference type="ARBA" id="ARBA00022840"/>
    </source>
</evidence>
<evidence type="ECO:0000313" key="15">
    <source>
        <dbReference type="Proteomes" id="UP001384579"/>
    </source>
</evidence>
<dbReference type="SUPFAM" id="SSF47384">
    <property type="entry name" value="Homodimeric domain of signal transducing histidine kinase"/>
    <property type="match status" value="1"/>
</dbReference>
<dbReference type="PROSITE" id="PS50113">
    <property type="entry name" value="PAC"/>
    <property type="match status" value="1"/>
</dbReference>
<evidence type="ECO:0000259" key="12">
    <source>
        <dbReference type="PROSITE" id="PS50113"/>
    </source>
</evidence>
<accession>A0ABU8YHT7</accession>
<dbReference type="SMART" id="SM00086">
    <property type="entry name" value="PAC"/>
    <property type="match status" value="1"/>
</dbReference>
<dbReference type="PROSITE" id="PS50109">
    <property type="entry name" value="HIS_KIN"/>
    <property type="match status" value="1"/>
</dbReference>
<dbReference type="InterPro" id="IPR036890">
    <property type="entry name" value="HATPase_C_sf"/>
</dbReference>
<comment type="catalytic activity">
    <reaction evidence="1">
        <text>ATP + protein L-histidine = ADP + protein N-phospho-L-histidine.</text>
        <dbReference type="EC" id="2.7.13.3"/>
    </reaction>
</comment>
<dbReference type="SMART" id="SM00387">
    <property type="entry name" value="HATPase_c"/>
    <property type="match status" value="1"/>
</dbReference>
<sequence>MTIKNHQQYQQSLDWLRQFQQFITEFDSNEALKSEGKIWKLPKESYQTKIDKLNLEISEYERLINCDKKQPIQINIESLKKLPDALIKARIASKISQKELAERLEIDEEIIKQHEDTDYQCASFLEIIEISTALGIKFEPAAIRVDFDEVTHIKHNAEKCPRKIFDSGEYTDNSLQRTLKELADVKFALDQSSIVAITDRQGKITYINDKFCEISQYSRAELLGKTHRIINSGYHPKEFFSEMWKTIASGEVWRGEVKNRAKDGNYYWVDTTIVPFLNETGNPYQYVAIRNDITHCKQTKEALQFLNEELEARVEARTADLEKVLHNLQQAQTRLVQSEKMSSLGQLVAGIAHEINNPVNFIYGNLIHATEYTEELVRLLQLYRQHDRDTRDTHPESWEESEDSDIDFMIEDLPKILESMGVGAKRIQGIVTSLRTFSRMDEAEIKNVNIHEGMDSTLMILQNRLKTKSERLSIEVIKDYGNLPRIECYAGQLNQVFMNILSNAIDALEEAYTKGDNFQGCITIRTSLCDRQQVVIEIGDNGLGVPPSVQQRLFDPFFTTKPVGKGTGLGLSISYQIITDRHRGTLRCESEVGKGSVFIITIPTSQITKSKL</sequence>
<keyword evidence="8" id="KW-0902">Two-component regulatory system</keyword>
<feature type="domain" description="PAC" evidence="12">
    <location>
        <begin position="253"/>
        <end position="305"/>
    </location>
</feature>
<dbReference type="InterPro" id="IPR004358">
    <property type="entry name" value="Sig_transdc_His_kin-like_C"/>
</dbReference>
<dbReference type="NCBIfam" id="TIGR00229">
    <property type="entry name" value="sensory_box"/>
    <property type="match status" value="1"/>
</dbReference>
<dbReference type="CDD" id="cd00130">
    <property type="entry name" value="PAS"/>
    <property type="match status" value="1"/>
</dbReference>
<dbReference type="Gene3D" id="1.10.287.130">
    <property type="match status" value="1"/>
</dbReference>
<dbReference type="InterPro" id="IPR001387">
    <property type="entry name" value="Cro/C1-type_HTH"/>
</dbReference>
<dbReference type="SUPFAM" id="SSF55785">
    <property type="entry name" value="PYP-like sensor domain (PAS domain)"/>
    <property type="match status" value="1"/>
</dbReference>
<dbReference type="InterPro" id="IPR001610">
    <property type="entry name" value="PAC"/>
</dbReference>
<dbReference type="Proteomes" id="UP001384579">
    <property type="component" value="Unassembled WGS sequence"/>
</dbReference>
<dbReference type="Pfam" id="PF02518">
    <property type="entry name" value="HATPase_c"/>
    <property type="match status" value="1"/>
</dbReference>
<feature type="coiled-coil region" evidence="9">
    <location>
        <begin position="43"/>
        <end position="70"/>
    </location>
</feature>
<evidence type="ECO:0000256" key="9">
    <source>
        <dbReference type="SAM" id="Coils"/>
    </source>
</evidence>
<keyword evidence="3" id="KW-0597">Phosphoprotein</keyword>
<evidence type="ECO:0000259" key="10">
    <source>
        <dbReference type="PROSITE" id="PS50109"/>
    </source>
</evidence>
<dbReference type="EC" id="2.7.13.3" evidence="2"/>
<evidence type="ECO:0000256" key="4">
    <source>
        <dbReference type="ARBA" id="ARBA00022679"/>
    </source>
</evidence>
<dbReference type="Gene3D" id="3.30.565.10">
    <property type="entry name" value="Histidine kinase-like ATPase, C-terminal domain"/>
    <property type="match status" value="1"/>
</dbReference>
<evidence type="ECO:0000256" key="1">
    <source>
        <dbReference type="ARBA" id="ARBA00000085"/>
    </source>
</evidence>
<dbReference type="InterPro" id="IPR000700">
    <property type="entry name" value="PAS-assoc_C"/>
</dbReference>
<keyword evidence="9" id="KW-0175">Coiled coil</keyword>
<dbReference type="SUPFAM" id="SSF55874">
    <property type="entry name" value="ATPase domain of HSP90 chaperone/DNA topoisomerase II/histidine kinase"/>
    <property type="match status" value="1"/>
</dbReference>
<proteinExistence type="predicted"/>
<dbReference type="CDD" id="cd00082">
    <property type="entry name" value="HisKA"/>
    <property type="match status" value="1"/>
</dbReference>
<dbReference type="PROSITE" id="PS50943">
    <property type="entry name" value="HTH_CROC1"/>
    <property type="match status" value="1"/>
</dbReference>
<evidence type="ECO:0000313" key="14">
    <source>
        <dbReference type="EMBL" id="MEK0183914.1"/>
    </source>
</evidence>
<dbReference type="InterPro" id="IPR036097">
    <property type="entry name" value="HisK_dim/P_sf"/>
</dbReference>
<protein>
    <recommendedName>
        <fullName evidence="2">histidine kinase</fullName>
        <ecNumber evidence="2">2.7.13.3</ecNumber>
    </recommendedName>
</protein>
<evidence type="ECO:0000256" key="5">
    <source>
        <dbReference type="ARBA" id="ARBA00022741"/>
    </source>
</evidence>